<proteinExistence type="predicted"/>
<dbReference type="GO" id="GO:0008360">
    <property type="term" value="P:regulation of cell shape"/>
    <property type="evidence" value="ECO:0007669"/>
    <property type="project" value="UniProtKB-KW"/>
</dbReference>
<dbReference type="GO" id="GO:0016747">
    <property type="term" value="F:acyltransferase activity, transferring groups other than amino-acyl groups"/>
    <property type="evidence" value="ECO:0007669"/>
    <property type="project" value="InterPro"/>
</dbReference>
<dbReference type="Pfam" id="PF01225">
    <property type="entry name" value="Mur_ligase"/>
    <property type="match status" value="1"/>
</dbReference>
<keyword evidence="3" id="KW-0547">Nucleotide-binding</keyword>
<keyword evidence="4" id="KW-0067">ATP-binding</keyword>
<dbReference type="SUPFAM" id="SSF51984">
    <property type="entry name" value="MurCD N-terminal domain"/>
    <property type="match status" value="1"/>
</dbReference>
<dbReference type="InterPro" id="IPR013221">
    <property type="entry name" value="Mur_ligase_cen"/>
</dbReference>
<evidence type="ECO:0000256" key="3">
    <source>
        <dbReference type="ARBA" id="ARBA00022741"/>
    </source>
</evidence>
<evidence type="ECO:0000313" key="12">
    <source>
        <dbReference type="Proteomes" id="UP000001880"/>
    </source>
</evidence>
<evidence type="ECO:0000256" key="9">
    <source>
        <dbReference type="SAM" id="MobiDB-lite"/>
    </source>
</evidence>
<dbReference type="PANTHER" id="PTHR43445:SF5">
    <property type="entry name" value="UDP-N-ACETYLMURAMATE--L-ALANYL-GAMMA-D-GLUTAMYL-MESO-2,6-DIAMINOHEPTANDIOATE LIGASE"/>
    <property type="match status" value="1"/>
</dbReference>
<keyword evidence="5" id="KW-0133">Cell shape</keyword>
<dbReference type="SUPFAM" id="SSF53244">
    <property type="entry name" value="MurD-like peptide ligases, peptide-binding domain"/>
    <property type="match status" value="1"/>
</dbReference>
<dbReference type="EMBL" id="CP001804">
    <property type="protein sequence ID" value="ACY18484.1"/>
    <property type="molecule type" value="Genomic_DNA"/>
</dbReference>
<name>D0LJX7_HALO1</name>
<evidence type="ECO:0000256" key="4">
    <source>
        <dbReference type="ARBA" id="ARBA00022840"/>
    </source>
</evidence>
<evidence type="ECO:0000256" key="8">
    <source>
        <dbReference type="ARBA" id="ARBA00023316"/>
    </source>
</evidence>
<dbReference type="GO" id="GO:0051301">
    <property type="term" value="P:cell division"/>
    <property type="evidence" value="ECO:0007669"/>
    <property type="project" value="UniProtKB-KW"/>
</dbReference>
<evidence type="ECO:0000259" key="10">
    <source>
        <dbReference type="PROSITE" id="PS51186"/>
    </source>
</evidence>
<dbReference type="InterPro" id="IPR016181">
    <property type="entry name" value="Acyl_CoA_acyltransferase"/>
</dbReference>
<dbReference type="Gene3D" id="3.40.50.720">
    <property type="entry name" value="NAD(P)-binding Rossmann-like Domain"/>
    <property type="match status" value="1"/>
</dbReference>
<reference evidence="11 12" key="1">
    <citation type="journal article" date="2010" name="Stand. Genomic Sci.">
        <title>Complete genome sequence of Haliangium ochraceum type strain (SMP-2).</title>
        <authorList>
            <consortium name="US DOE Joint Genome Institute (JGI-PGF)"/>
            <person name="Ivanova N."/>
            <person name="Daum C."/>
            <person name="Lang E."/>
            <person name="Abt B."/>
            <person name="Kopitz M."/>
            <person name="Saunders E."/>
            <person name="Lapidus A."/>
            <person name="Lucas S."/>
            <person name="Glavina Del Rio T."/>
            <person name="Nolan M."/>
            <person name="Tice H."/>
            <person name="Copeland A."/>
            <person name="Cheng J.F."/>
            <person name="Chen F."/>
            <person name="Bruce D."/>
            <person name="Goodwin L."/>
            <person name="Pitluck S."/>
            <person name="Mavromatis K."/>
            <person name="Pati A."/>
            <person name="Mikhailova N."/>
            <person name="Chen A."/>
            <person name="Palaniappan K."/>
            <person name="Land M."/>
            <person name="Hauser L."/>
            <person name="Chang Y.J."/>
            <person name="Jeffries C.D."/>
            <person name="Detter J.C."/>
            <person name="Brettin T."/>
            <person name="Rohde M."/>
            <person name="Goker M."/>
            <person name="Bristow J."/>
            <person name="Markowitz V."/>
            <person name="Eisen J.A."/>
            <person name="Hugenholtz P."/>
            <person name="Kyrpides N.C."/>
            <person name="Klenk H.P."/>
        </authorList>
    </citation>
    <scope>NUCLEOTIDE SEQUENCE [LARGE SCALE GENOMIC DNA]</scope>
    <source>
        <strain evidence="12">DSM 14365 / CIP 107738 / JCM 11303 / AJ 13395 / SMP-2</strain>
    </source>
</reference>
<keyword evidence="12" id="KW-1185">Reference proteome</keyword>
<feature type="domain" description="N-acetyltransferase" evidence="10">
    <location>
        <begin position="489"/>
        <end position="631"/>
    </location>
</feature>
<dbReference type="eggNOG" id="COG0773">
    <property type="taxonomic scope" value="Bacteria"/>
</dbReference>
<dbReference type="PANTHER" id="PTHR43445">
    <property type="entry name" value="UDP-N-ACETYLMURAMATE--L-ALANINE LIGASE-RELATED"/>
    <property type="match status" value="1"/>
</dbReference>
<dbReference type="InterPro" id="IPR036565">
    <property type="entry name" value="Mur-like_cat_sf"/>
</dbReference>
<evidence type="ECO:0000256" key="7">
    <source>
        <dbReference type="ARBA" id="ARBA00023306"/>
    </source>
</evidence>
<evidence type="ECO:0000256" key="6">
    <source>
        <dbReference type="ARBA" id="ARBA00022984"/>
    </source>
</evidence>
<dbReference type="InterPro" id="IPR004101">
    <property type="entry name" value="Mur_ligase_C"/>
</dbReference>
<feature type="compositionally biased region" description="Gly residues" evidence="9">
    <location>
        <begin position="253"/>
        <end position="262"/>
    </location>
</feature>
<gene>
    <name evidence="11" type="ordered locus">Hoch_6009</name>
</gene>
<feature type="region of interest" description="Disordered" evidence="9">
    <location>
        <begin position="247"/>
        <end position="267"/>
    </location>
</feature>
<dbReference type="Gene3D" id="3.90.190.20">
    <property type="entry name" value="Mur ligase, C-terminal domain"/>
    <property type="match status" value="1"/>
</dbReference>
<dbReference type="InterPro" id="IPR050061">
    <property type="entry name" value="MurCDEF_pg_biosynth"/>
</dbReference>
<dbReference type="eggNOG" id="COG1246">
    <property type="taxonomic scope" value="Bacteria"/>
</dbReference>
<keyword evidence="6" id="KW-0573">Peptidoglycan synthesis</keyword>
<dbReference type="SUPFAM" id="SSF53623">
    <property type="entry name" value="MurD-like peptide ligases, catalytic domain"/>
    <property type="match status" value="1"/>
</dbReference>
<dbReference type="KEGG" id="hoh:Hoch_6009"/>
<keyword evidence="2" id="KW-0132">Cell division</keyword>
<dbReference type="PROSITE" id="PS51186">
    <property type="entry name" value="GNAT"/>
    <property type="match status" value="1"/>
</dbReference>
<dbReference type="STRING" id="502025.Hoch_6009"/>
<dbReference type="Pfam" id="PF02875">
    <property type="entry name" value="Mur_ligase_C"/>
    <property type="match status" value="1"/>
</dbReference>
<dbReference type="Pfam" id="PF00583">
    <property type="entry name" value="Acetyltransf_1"/>
    <property type="match status" value="1"/>
</dbReference>
<dbReference type="Proteomes" id="UP000001880">
    <property type="component" value="Chromosome"/>
</dbReference>
<dbReference type="SUPFAM" id="SSF55729">
    <property type="entry name" value="Acyl-CoA N-acyltransferases (Nat)"/>
    <property type="match status" value="1"/>
</dbReference>
<evidence type="ECO:0000256" key="2">
    <source>
        <dbReference type="ARBA" id="ARBA00022618"/>
    </source>
</evidence>
<dbReference type="HOGENOM" id="CLU_028104_0_2_7"/>
<dbReference type="InterPro" id="IPR000713">
    <property type="entry name" value="Mur_ligase_N"/>
</dbReference>
<keyword evidence="7" id="KW-0131">Cell cycle</keyword>
<dbReference type="GO" id="GO:0009252">
    <property type="term" value="P:peptidoglycan biosynthetic process"/>
    <property type="evidence" value="ECO:0007669"/>
    <property type="project" value="UniProtKB-KW"/>
</dbReference>
<protein>
    <submittedName>
        <fullName evidence="11">Cytoplasmic peptidoglycan synthetase domain protein</fullName>
    </submittedName>
</protein>
<dbReference type="GO" id="GO:0071555">
    <property type="term" value="P:cell wall organization"/>
    <property type="evidence" value="ECO:0007669"/>
    <property type="project" value="UniProtKB-KW"/>
</dbReference>
<dbReference type="InterPro" id="IPR036615">
    <property type="entry name" value="Mur_ligase_C_dom_sf"/>
</dbReference>
<dbReference type="RefSeq" id="WP_012831076.1">
    <property type="nucleotide sequence ID" value="NC_013440.1"/>
</dbReference>
<dbReference type="CDD" id="cd04301">
    <property type="entry name" value="NAT_SF"/>
    <property type="match status" value="1"/>
</dbReference>
<accession>D0LJX7</accession>
<dbReference type="Gene3D" id="3.40.630.30">
    <property type="match status" value="1"/>
</dbReference>
<evidence type="ECO:0000256" key="1">
    <source>
        <dbReference type="ARBA" id="ARBA00022598"/>
    </source>
</evidence>
<keyword evidence="8" id="KW-0961">Cell wall biogenesis/degradation</keyword>
<evidence type="ECO:0000256" key="5">
    <source>
        <dbReference type="ARBA" id="ARBA00022960"/>
    </source>
</evidence>
<dbReference type="GO" id="GO:0005524">
    <property type="term" value="F:ATP binding"/>
    <property type="evidence" value="ECO:0007669"/>
    <property type="project" value="UniProtKB-KW"/>
</dbReference>
<dbReference type="GO" id="GO:0016881">
    <property type="term" value="F:acid-amino acid ligase activity"/>
    <property type="evidence" value="ECO:0007669"/>
    <property type="project" value="InterPro"/>
</dbReference>
<evidence type="ECO:0000313" key="11">
    <source>
        <dbReference type="EMBL" id="ACY18484.1"/>
    </source>
</evidence>
<dbReference type="Pfam" id="PF08245">
    <property type="entry name" value="Mur_ligase_M"/>
    <property type="match status" value="1"/>
</dbReference>
<sequence>MKYHLIGIGGTGMGALAGLLQAAGHDVRGSDEHLYPPMSEQLAALGIPVFIGFAADNLSWGPDVVVVGNVCRKTHVEVVEAQQREIALSSLPALLGERFLEGKTPLVVTGTHGKTTTTSLLGQILLDAERDPGMFVGGVPLALGRGWRFGRGQEFVVEGDEYDSAFFDKQSKFLHYRPHTAILTSVELDHVDIFSSMEDVRETFRKFVALLPEDGRLLVAADSDEAMAIAKSHARCALETYAVERDSGNHGNNHGGNHGNNHGGDESEPAVTWLARNLAYTRNGRCSFELRHEGELFDSYETLLTGVHNVGNIVAAIAVAHSLGIAPSVIRDSIAAFAGVARRQEIVGVAQGVYVIDDYAHHPTAVTETLRGLRRRFTERRIMAVFEPRSATSRRKTFQREYLSALAHADSVVVGRLYNPDSIPPEDRFDPEALALKLHSGRTPASYIDNVDDIVRHLSEQARPGDVVVVFSSGSFDGLHRKLLSAIGDAVCPANHEDMADVRSIALELGWPSEDFAEDAYRNFYVLRNETGFVGCVAIEVLGEAAILRSLAVKQGARGVGYGWLLADTAVTMARHRGVKRIYLLTENASDFFAAKLGFRIVDISTVSRAVAESSTFRSHHSGATAMRLDL</sequence>
<organism evidence="11 12">
    <name type="scientific">Haliangium ochraceum (strain DSM 14365 / JCM 11303 / SMP-2)</name>
    <dbReference type="NCBI Taxonomy" id="502025"/>
    <lineage>
        <taxon>Bacteria</taxon>
        <taxon>Pseudomonadati</taxon>
        <taxon>Myxococcota</taxon>
        <taxon>Polyangia</taxon>
        <taxon>Haliangiales</taxon>
        <taxon>Kofleriaceae</taxon>
        <taxon>Haliangium</taxon>
    </lineage>
</organism>
<keyword evidence="1" id="KW-0436">Ligase</keyword>
<dbReference type="InterPro" id="IPR000182">
    <property type="entry name" value="GNAT_dom"/>
</dbReference>
<dbReference type="AlphaFoldDB" id="D0LJX7"/>
<dbReference type="Gene3D" id="3.40.1190.10">
    <property type="entry name" value="Mur-like, catalytic domain"/>
    <property type="match status" value="1"/>
</dbReference>